<reference evidence="3" key="1">
    <citation type="journal article" date="2019" name="Int. J. Syst. Evol. Microbiol.">
        <title>The Global Catalogue of Microorganisms (GCM) 10K type strain sequencing project: providing services to taxonomists for standard genome sequencing and annotation.</title>
        <authorList>
            <consortium name="The Broad Institute Genomics Platform"/>
            <consortium name="The Broad Institute Genome Sequencing Center for Infectious Disease"/>
            <person name="Wu L."/>
            <person name="Ma J."/>
        </authorList>
    </citation>
    <scope>NUCLEOTIDE SEQUENCE [LARGE SCALE GENOMIC DNA]</scope>
    <source>
        <strain evidence="3">JCM 31404</strain>
    </source>
</reference>
<dbReference type="EMBL" id="BMQM01000008">
    <property type="protein sequence ID" value="GGR55533.1"/>
    <property type="molecule type" value="Genomic_DNA"/>
</dbReference>
<dbReference type="InterPro" id="IPR008523">
    <property type="entry name" value="DUF805"/>
</dbReference>
<accession>A0ABQ2RQL1</accession>
<evidence type="ECO:0000256" key="1">
    <source>
        <dbReference type="SAM" id="Phobius"/>
    </source>
</evidence>
<dbReference type="RefSeq" id="WP_189064505.1">
    <property type="nucleotide sequence ID" value="NZ_BMQM01000008.1"/>
</dbReference>
<dbReference type="Pfam" id="PF05656">
    <property type="entry name" value="DUF805"/>
    <property type="match status" value="1"/>
</dbReference>
<evidence type="ECO:0000313" key="2">
    <source>
        <dbReference type="EMBL" id="GGR55533.1"/>
    </source>
</evidence>
<keyword evidence="3" id="KW-1185">Reference proteome</keyword>
<keyword evidence="1" id="KW-0472">Membrane</keyword>
<keyword evidence="1" id="KW-1133">Transmembrane helix</keyword>
<keyword evidence="1" id="KW-0812">Transmembrane</keyword>
<dbReference type="PANTHER" id="PTHR34980">
    <property type="entry name" value="INNER MEMBRANE PROTEIN-RELATED-RELATED"/>
    <property type="match status" value="1"/>
</dbReference>
<organism evidence="2 3">
    <name type="scientific">Deinococcus seoulensis</name>
    <dbReference type="NCBI Taxonomy" id="1837379"/>
    <lineage>
        <taxon>Bacteria</taxon>
        <taxon>Thermotogati</taxon>
        <taxon>Deinococcota</taxon>
        <taxon>Deinococci</taxon>
        <taxon>Deinococcales</taxon>
        <taxon>Deinococcaceae</taxon>
        <taxon>Deinococcus</taxon>
    </lineage>
</organism>
<feature type="transmembrane region" description="Helical" evidence="1">
    <location>
        <begin position="24"/>
        <end position="50"/>
    </location>
</feature>
<name>A0ABQ2RQL1_9DEIO</name>
<feature type="transmembrane region" description="Helical" evidence="1">
    <location>
        <begin position="101"/>
        <end position="121"/>
    </location>
</feature>
<dbReference type="PANTHER" id="PTHR34980:SF2">
    <property type="entry name" value="INNER MEMBRANE PROTEIN YHAH-RELATED"/>
    <property type="match status" value="1"/>
</dbReference>
<proteinExistence type="predicted"/>
<gene>
    <name evidence="2" type="ORF">GCM10008959_16510</name>
</gene>
<sequence length="152" mass="16690">MNDYINAIRNNYANFQGRARRREYWMYTLINAIITFVLAIPLFSVVMALIAEADASADPGAALTGTTLIFATIYALYALATFIPSLAIAVRRLHDTGKSGWWYLLNLVPMGSLVIFIFTILDSESGSNKWGPNPKGLTDGAAIPAQNSAQNW</sequence>
<comment type="caution">
    <text evidence="2">The sequence shown here is derived from an EMBL/GenBank/DDBJ whole genome shotgun (WGS) entry which is preliminary data.</text>
</comment>
<evidence type="ECO:0000313" key="3">
    <source>
        <dbReference type="Proteomes" id="UP000634308"/>
    </source>
</evidence>
<dbReference type="Proteomes" id="UP000634308">
    <property type="component" value="Unassembled WGS sequence"/>
</dbReference>
<feature type="transmembrane region" description="Helical" evidence="1">
    <location>
        <begin position="62"/>
        <end position="89"/>
    </location>
</feature>
<protein>
    <submittedName>
        <fullName evidence="2">Membrane protein</fullName>
    </submittedName>
</protein>